<comment type="caution">
    <text evidence="1">The sequence shown here is derived from an EMBL/GenBank/DDBJ whole genome shotgun (WGS) entry which is preliminary data.</text>
</comment>
<reference evidence="1" key="1">
    <citation type="submission" date="2016-01" db="EMBL/GenBank/DDBJ databases">
        <authorList>
            <person name="Peeters C."/>
        </authorList>
    </citation>
    <scope>NUCLEOTIDE SEQUENCE [LARGE SCALE GENOMIC DNA]</scope>
    <source>
        <strain evidence="1">LMG 22937</strain>
    </source>
</reference>
<protein>
    <submittedName>
        <fullName evidence="1">Uncharacterized protein</fullName>
    </submittedName>
</protein>
<evidence type="ECO:0000313" key="1">
    <source>
        <dbReference type="EMBL" id="SAL87348.1"/>
    </source>
</evidence>
<name>A0A158L1R8_9BURK</name>
<dbReference type="EMBL" id="FCOL02000326">
    <property type="protein sequence ID" value="SAL87348.1"/>
    <property type="molecule type" value="Genomic_DNA"/>
</dbReference>
<evidence type="ECO:0000313" key="2">
    <source>
        <dbReference type="Proteomes" id="UP000054925"/>
    </source>
</evidence>
<gene>
    <name evidence="1" type="ORF">AWB67_07392</name>
</gene>
<dbReference type="AntiFam" id="ANF00077">
    <property type="entry name" value="Shadow ORF (opposite AtoC)"/>
</dbReference>
<accession>A0A158L1R8</accession>
<dbReference type="AlphaFoldDB" id="A0A158L1R8"/>
<dbReference type="Proteomes" id="UP000054925">
    <property type="component" value="Unassembled WGS sequence"/>
</dbReference>
<dbReference type="AntiFam" id="ANF00203">
    <property type="entry name" value="Shadow ORF (opposite algB)"/>
</dbReference>
<keyword evidence="2" id="KW-1185">Reference proteome</keyword>
<organism evidence="1 2">
    <name type="scientific">Caballeronia terrestris</name>
    <dbReference type="NCBI Taxonomy" id="1226301"/>
    <lineage>
        <taxon>Bacteria</taxon>
        <taxon>Pseudomonadati</taxon>
        <taxon>Pseudomonadota</taxon>
        <taxon>Betaproteobacteria</taxon>
        <taxon>Burkholderiales</taxon>
        <taxon>Burkholderiaceae</taxon>
        <taxon>Caballeronia</taxon>
    </lineage>
</organism>
<proteinExistence type="predicted"/>
<sequence length="58" mass="6221">MAAEAFDLAFLEEAQQARLALERQVSNLVEKERAAICCLNSADLALVRAGESTALVAE</sequence>